<feature type="domain" description="Transposon Tn7 transposition protein TnsD C-terminal" evidence="2">
    <location>
        <begin position="359"/>
        <end position="511"/>
    </location>
</feature>
<organism evidence="3 4">
    <name type="scientific">Pseudomonas citronellolis</name>
    <dbReference type="NCBI Taxonomy" id="53408"/>
    <lineage>
        <taxon>Bacteria</taxon>
        <taxon>Pseudomonadati</taxon>
        <taxon>Pseudomonadota</taxon>
        <taxon>Gammaproteobacteria</taxon>
        <taxon>Pseudomonadales</taxon>
        <taxon>Pseudomonadaceae</taxon>
        <taxon>Pseudomonas</taxon>
    </lineage>
</organism>
<gene>
    <name evidence="3" type="ORF">P3W55_14515</name>
</gene>
<accession>A0AAW6P9R5</accession>
<dbReference type="Proteomes" id="UP001220662">
    <property type="component" value="Unassembled WGS sequence"/>
</dbReference>
<reference evidence="3" key="1">
    <citation type="submission" date="2023-03" db="EMBL/GenBank/DDBJ databases">
        <title>Draft assemblies of triclosan tolerant bacteria isolated from returned activated sludge.</title>
        <authorList>
            <person name="Van Hamelsveld S."/>
        </authorList>
    </citation>
    <scope>NUCLEOTIDE SEQUENCE</scope>
    <source>
        <strain evidence="3">GW210015_S63</strain>
    </source>
</reference>
<proteinExistence type="predicted"/>
<dbReference type="RefSeq" id="WP_119603416.1">
    <property type="nucleotide sequence ID" value="NZ_JARJLR010000246.1"/>
</dbReference>
<evidence type="ECO:0000313" key="3">
    <source>
        <dbReference type="EMBL" id="MDF3842924.1"/>
    </source>
</evidence>
<protein>
    <submittedName>
        <fullName evidence="3">TnsD family Tn7-like transposition protein</fullName>
    </submittedName>
</protein>
<evidence type="ECO:0000313" key="4">
    <source>
        <dbReference type="Proteomes" id="UP001220662"/>
    </source>
</evidence>
<dbReference type="InterPro" id="IPR032750">
    <property type="entry name" value="TnsD_C"/>
</dbReference>
<feature type="domain" description="TniQ" evidence="1">
    <location>
        <begin position="7"/>
        <end position="162"/>
    </location>
</feature>
<dbReference type="Pfam" id="PF15978">
    <property type="entry name" value="TnsD"/>
    <property type="match status" value="1"/>
</dbReference>
<evidence type="ECO:0000259" key="2">
    <source>
        <dbReference type="Pfam" id="PF15978"/>
    </source>
</evidence>
<dbReference type="EMBL" id="JARJLR010000246">
    <property type="protein sequence ID" value="MDF3842924.1"/>
    <property type="molecule type" value="Genomic_DNA"/>
</dbReference>
<sequence>MELKFHFFPTAFPDETIHSVLSRYARLCGGSSRKAAFAGERAAVSFTQNVAFPSRLADLVEALPRGTDLSVAQIIKRHTVLPYYAPFLTNDQLQHAQASMAGEGKGLMLRLGVNASRIEGASRVRFCPVCLNEDIGRVGAAYWHRVHQLPGVLVCPHHGRMLKVVDPSWYSRNSRQLYLPDDDGVQGHAILLDAALDTFPALHQIALNSLQLLDLELRQLSATAVRSCLLRRAADLNLTSGATHRLDLRRLAAYMASFFKGLPATWEYSVLRESPADLPATWVTKLLRRPRGTHHPLKYIVLARAFGVDMARIPRIDKPSVPAAKRLPIDIHTSQMGPAEPVIEGLASLPTAVWELALAGREARQIACSLGVSQVYVYRTIRSVNGGPNAWREARFLSERLQRRATFEADYRILKAHLCRGYAWLYRCDRVWLSDCIAKYGKVHASRADRAGKFAVLDAKLVEQVRDCAQRLLAVSGKPIRISRTKIGRELHVLSRFEKQLSKLPLCARALDNVCESAEQFRVRRLLWAEAKLVEEQRSVNRSALYRTACIRPGK</sequence>
<dbReference type="AlphaFoldDB" id="A0AAW6P9R5"/>
<evidence type="ECO:0000259" key="1">
    <source>
        <dbReference type="Pfam" id="PF06527"/>
    </source>
</evidence>
<dbReference type="InterPro" id="IPR009492">
    <property type="entry name" value="TniQ"/>
</dbReference>
<comment type="caution">
    <text evidence="3">The sequence shown here is derived from an EMBL/GenBank/DDBJ whole genome shotgun (WGS) entry which is preliminary data.</text>
</comment>
<dbReference type="Pfam" id="PF06527">
    <property type="entry name" value="TniQ"/>
    <property type="match status" value="1"/>
</dbReference>
<name>A0AAW6P9R5_9PSED</name>